<organism evidence="3 4">
    <name type="scientific">Apostasia shenzhenica</name>
    <dbReference type="NCBI Taxonomy" id="1088818"/>
    <lineage>
        <taxon>Eukaryota</taxon>
        <taxon>Viridiplantae</taxon>
        <taxon>Streptophyta</taxon>
        <taxon>Embryophyta</taxon>
        <taxon>Tracheophyta</taxon>
        <taxon>Spermatophyta</taxon>
        <taxon>Magnoliopsida</taxon>
        <taxon>Liliopsida</taxon>
        <taxon>Asparagales</taxon>
        <taxon>Orchidaceae</taxon>
        <taxon>Apostasioideae</taxon>
        <taxon>Apostasia</taxon>
    </lineage>
</organism>
<dbReference type="CDD" id="cd00118">
    <property type="entry name" value="LysM"/>
    <property type="match status" value="1"/>
</dbReference>
<dbReference type="Pfam" id="PF01476">
    <property type="entry name" value="LysM"/>
    <property type="match status" value="1"/>
</dbReference>
<reference evidence="3 4" key="1">
    <citation type="journal article" date="2017" name="Nature">
        <title>The Apostasia genome and the evolution of orchids.</title>
        <authorList>
            <person name="Zhang G.Q."/>
            <person name="Liu K.W."/>
            <person name="Li Z."/>
            <person name="Lohaus R."/>
            <person name="Hsiao Y.Y."/>
            <person name="Niu S.C."/>
            <person name="Wang J.Y."/>
            <person name="Lin Y.C."/>
            <person name="Xu Q."/>
            <person name="Chen L.J."/>
            <person name="Yoshida K."/>
            <person name="Fujiwara S."/>
            <person name="Wang Z.W."/>
            <person name="Zhang Y.Q."/>
            <person name="Mitsuda N."/>
            <person name="Wang M."/>
            <person name="Liu G.H."/>
            <person name="Pecoraro L."/>
            <person name="Huang H.X."/>
            <person name="Xiao X.J."/>
            <person name="Lin M."/>
            <person name="Wu X.Y."/>
            <person name="Wu W.L."/>
            <person name="Chen Y.Y."/>
            <person name="Chang S.B."/>
            <person name="Sakamoto S."/>
            <person name="Ohme-Takagi M."/>
            <person name="Yagi M."/>
            <person name="Zeng S.J."/>
            <person name="Shen C.Y."/>
            <person name="Yeh C.M."/>
            <person name="Luo Y.B."/>
            <person name="Tsai W.C."/>
            <person name="Van de Peer Y."/>
            <person name="Liu Z.J."/>
        </authorList>
    </citation>
    <scope>NUCLEOTIDE SEQUENCE [LARGE SCALE GENOMIC DNA]</scope>
    <source>
        <strain evidence="4">cv. Shenzhen</strain>
        <tissue evidence="3">Stem</tissue>
    </source>
</reference>
<evidence type="ECO:0000256" key="1">
    <source>
        <dbReference type="SAM" id="MobiDB-lite"/>
    </source>
</evidence>
<protein>
    <recommendedName>
        <fullName evidence="2">LysM domain-containing protein</fullName>
    </recommendedName>
</protein>
<dbReference type="InterPro" id="IPR036779">
    <property type="entry name" value="LysM_dom_sf"/>
</dbReference>
<name>A0A2I0A9D5_9ASPA</name>
<dbReference type="AlphaFoldDB" id="A0A2I0A9D5"/>
<keyword evidence="4" id="KW-1185">Reference proteome</keyword>
<feature type="region of interest" description="Disordered" evidence="1">
    <location>
        <begin position="93"/>
        <end position="118"/>
    </location>
</feature>
<feature type="compositionally biased region" description="Polar residues" evidence="1">
    <location>
        <begin position="202"/>
        <end position="213"/>
    </location>
</feature>
<proteinExistence type="predicted"/>
<dbReference type="OrthoDB" id="538216at2759"/>
<evidence type="ECO:0000313" key="3">
    <source>
        <dbReference type="EMBL" id="PKA52150.1"/>
    </source>
</evidence>
<evidence type="ECO:0000259" key="2">
    <source>
        <dbReference type="PROSITE" id="PS51782"/>
    </source>
</evidence>
<evidence type="ECO:0000313" key="4">
    <source>
        <dbReference type="Proteomes" id="UP000236161"/>
    </source>
</evidence>
<dbReference type="PANTHER" id="PTHR20932:SF36">
    <property type="entry name" value="OS03G0110600 PROTEIN"/>
    <property type="match status" value="1"/>
</dbReference>
<dbReference type="Proteomes" id="UP000236161">
    <property type="component" value="Unassembled WGS sequence"/>
</dbReference>
<dbReference type="SUPFAM" id="SSF54106">
    <property type="entry name" value="LysM domain"/>
    <property type="match status" value="1"/>
</dbReference>
<feature type="region of interest" description="Disordered" evidence="1">
    <location>
        <begin position="202"/>
        <end position="224"/>
    </location>
</feature>
<dbReference type="PANTHER" id="PTHR20932">
    <property type="entry name" value="LYSM AND PUTATIVE PEPTIDOGLYCAN-BINDING DOMAIN-CONTAINING PROTEIN"/>
    <property type="match status" value="1"/>
</dbReference>
<dbReference type="PROSITE" id="PS51782">
    <property type="entry name" value="LYSM"/>
    <property type="match status" value="1"/>
</dbReference>
<feature type="region of interest" description="Disordered" evidence="1">
    <location>
        <begin position="292"/>
        <end position="334"/>
    </location>
</feature>
<dbReference type="Gene3D" id="3.10.350.10">
    <property type="entry name" value="LysM domain"/>
    <property type="match status" value="1"/>
</dbReference>
<dbReference type="EMBL" id="KZ452009">
    <property type="protein sequence ID" value="PKA52150.1"/>
    <property type="molecule type" value="Genomic_DNA"/>
</dbReference>
<gene>
    <name evidence="3" type="ORF">AXF42_Ash014087</name>
</gene>
<feature type="domain" description="LysM" evidence="2">
    <location>
        <begin position="48"/>
        <end position="92"/>
    </location>
</feature>
<accession>A0A2I0A9D5</accession>
<feature type="region of interest" description="Disordered" evidence="1">
    <location>
        <begin position="249"/>
        <end position="277"/>
    </location>
</feature>
<feature type="compositionally biased region" description="Low complexity" evidence="1">
    <location>
        <begin position="293"/>
        <end position="312"/>
    </location>
</feature>
<sequence>MSRICPDALLNGKVSNSREENGCATIPVSSSSSYSIPSSSSPSGVNYILHRVSKMDTLAGVAIKYGVEVSDIRRMNSLVTDLQMFAHKSLRVPLPGRHPPSSVMSNGSMKNGEKTPPLRPKDDILDSFQSLKQKCKPRIASPAMINLQGYYGLTPPKKSPLPEGTEMAVYKSGRSLLLEDEAPVSSSIHTQHWKVQNSATGFSLENGDVSQDTTESERSIRRRQKVEADPLLNASEILIKEESISGPFPGRAGKGLALRPKPGSRTDLDAGRQNSTSGCDFLMEDSFSLVRKSSSTSNLSESDSSSSTWPTSKWPIFDGLPKPITSRRNKAALD</sequence>
<dbReference type="InterPro" id="IPR045030">
    <property type="entry name" value="LYSM1-4"/>
</dbReference>
<dbReference type="InterPro" id="IPR018392">
    <property type="entry name" value="LysM"/>
</dbReference>
<feature type="compositionally biased region" description="Basic residues" evidence="1">
    <location>
        <begin position="325"/>
        <end position="334"/>
    </location>
</feature>